<dbReference type="SUPFAM" id="SSF81923">
    <property type="entry name" value="Double Clp-N motif"/>
    <property type="match status" value="1"/>
</dbReference>
<dbReference type="InterPro" id="IPR036628">
    <property type="entry name" value="Clp_N_dom_sf"/>
</dbReference>
<sequence length="874" mass="96580">MTDISRAKLFGKLDHLAFQAMESATSLCRLRGNPYVELVHWFQLVLQEPDSDLRRINQRFELDNGKLTTDLINALDRLPARSASVVDLSAQLDEAMERSWLYGALQLDAVRIRSGHVLLGVLGTSSLRHTLFAMSREFEKINREMLLDQFNDIVQRSPEQPAALAEGGKSTVPDQPSSALQRYTTDLTGQARRGELDPVMGRNDEVRQLIDILMRRRQNNPLLAGEAGVGKTAVVEGFAQRIVAGDVPEAFRQARVLALDIGLLQAGAGVKGEFEQRLRQVVDEVQAAALPTLLFIDEVHTLVGAGGQAGTGDAANLLKPMLARGQLRTIGATTWDEYKKHIEKDPALKRRFQVLRVEEPSPEVAVNMLRSVLPTLQAHHQVQILDEALHAAVNLSHRYLPDRQLPDKAISLLDTACARVRISQQAVPGVLADNRERLAYLRAEKAMLETEEAIGLADPERMLSLEQQLRKEQHDLLGLEARWQVEAAWVEEIHQLRARLRAEDAGSTPEDAALHAALLERADLLLQRLQDAHAHTSALVLPDVDAQAVADVLQGWTGIPVGTLQRDELDTILNLAASLEQRIIGQPHAMQAIACRIQTSRAGLDHPGKPVGVFMLAGPSGVGKTETALALAELLYGGEQNLVTLNMSEYQEPHSVASLKGAPPGYVGYGEGGVLTEAVRRRPHCVILLDEMEKAHPDVHEVFFQVFDKGWMEDGEGQVIDFRNTLILMTTNVGSEVLFNLRGGETAEDLEQLLRPQLLNVFPPALLGRLVAIPYFPLSDQMLGSIVEMQLQRVVQRVQGRYQVPLHYDAALVAHIVGQCTDRQSGGRMVDSILTRELLPQLSRVFLQWTKDQKAPESLRLEVAESGVCLEVEA</sequence>
<evidence type="ECO:0000256" key="1">
    <source>
        <dbReference type="ARBA" id="ARBA00008675"/>
    </source>
</evidence>
<reference evidence="9 10" key="1">
    <citation type="submission" date="2016-11" db="EMBL/GenBank/DDBJ databases">
        <title>Draft genome of Pseudomonas versuta A4R1.12.</title>
        <authorList>
            <person name="See-Too W.-S."/>
        </authorList>
    </citation>
    <scope>NUCLEOTIDE SEQUENCE [LARGE SCALE GENOMIC DNA]</scope>
    <source>
        <strain evidence="9 10">A4R1.12</strain>
    </source>
</reference>
<comment type="caution">
    <text evidence="9">The sequence shown here is derived from an EMBL/GenBank/DDBJ whole genome shotgun (WGS) entry which is preliminary data.</text>
</comment>
<name>A0A854A856_9PSED</name>
<dbReference type="EMBL" id="MPJD01000006">
    <property type="protein sequence ID" value="OKA28001.1"/>
    <property type="molecule type" value="Genomic_DNA"/>
</dbReference>
<feature type="domain" description="Clp R" evidence="8">
    <location>
        <begin position="10"/>
        <end position="151"/>
    </location>
</feature>
<dbReference type="NCBIfam" id="TIGR03345">
    <property type="entry name" value="VI_ClpV1"/>
    <property type="match status" value="1"/>
</dbReference>
<dbReference type="CDD" id="cd19499">
    <property type="entry name" value="RecA-like_ClpB_Hsp104-like"/>
    <property type="match status" value="1"/>
</dbReference>
<dbReference type="GO" id="GO:0034605">
    <property type="term" value="P:cellular response to heat"/>
    <property type="evidence" value="ECO:0007669"/>
    <property type="project" value="TreeGrafter"/>
</dbReference>
<dbReference type="InterPro" id="IPR027417">
    <property type="entry name" value="P-loop_NTPase"/>
</dbReference>
<dbReference type="PANTHER" id="PTHR11638:SF184">
    <property type="entry name" value="ATPASE WITH CHAPERONE ACTIVITY"/>
    <property type="match status" value="1"/>
</dbReference>
<gene>
    <name evidence="9" type="ORF">BOH74_04120</name>
</gene>
<dbReference type="RefSeq" id="WP_073509025.1">
    <property type="nucleotide sequence ID" value="NZ_MPJD01000006.1"/>
</dbReference>
<accession>A0A854A856</accession>
<dbReference type="PROSITE" id="PS00870">
    <property type="entry name" value="CLPAB_1"/>
    <property type="match status" value="1"/>
</dbReference>
<dbReference type="Pfam" id="PF17871">
    <property type="entry name" value="AAA_lid_9"/>
    <property type="match status" value="1"/>
</dbReference>
<dbReference type="AlphaFoldDB" id="A0A854A856"/>
<dbReference type="InterPro" id="IPR004176">
    <property type="entry name" value="Clp_R_N"/>
</dbReference>
<dbReference type="InterPro" id="IPR001270">
    <property type="entry name" value="ClpA/B"/>
</dbReference>
<keyword evidence="7" id="KW-0175">Coiled coil</keyword>
<dbReference type="InterPro" id="IPR003959">
    <property type="entry name" value="ATPase_AAA_core"/>
</dbReference>
<evidence type="ECO:0000256" key="5">
    <source>
        <dbReference type="ARBA" id="ARBA00023186"/>
    </source>
</evidence>
<dbReference type="PROSITE" id="PS51903">
    <property type="entry name" value="CLP_R"/>
    <property type="match status" value="1"/>
</dbReference>
<dbReference type="InterPro" id="IPR041546">
    <property type="entry name" value="ClpA/ClpB_AAA_lid"/>
</dbReference>
<keyword evidence="2 6" id="KW-0677">Repeat</keyword>
<evidence type="ECO:0000313" key="9">
    <source>
        <dbReference type="EMBL" id="OKA28001.1"/>
    </source>
</evidence>
<evidence type="ECO:0000256" key="4">
    <source>
        <dbReference type="ARBA" id="ARBA00022840"/>
    </source>
</evidence>
<dbReference type="Pfam" id="PF07724">
    <property type="entry name" value="AAA_2"/>
    <property type="match status" value="1"/>
</dbReference>
<dbReference type="Proteomes" id="UP000185990">
    <property type="component" value="Unassembled WGS sequence"/>
</dbReference>
<dbReference type="Pfam" id="PF02861">
    <property type="entry name" value="Clp_N"/>
    <property type="match status" value="1"/>
</dbReference>
<evidence type="ECO:0000313" key="10">
    <source>
        <dbReference type="Proteomes" id="UP000185990"/>
    </source>
</evidence>
<organism evidence="9 10">
    <name type="scientific">Pseudomonas versuta</name>
    <dbReference type="NCBI Taxonomy" id="1788301"/>
    <lineage>
        <taxon>Bacteria</taxon>
        <taxon>Pseudomonadati</taxon>
        <taxon>Pseudomonadota</taxon>
        <taxon>Gammaproteobacteria</taxon>
        <taxon>Pseudomonadales</taxon>
        <taxon>Pseudomonadaceae</taxon>
        <taxon>Pseudomonas</taxon>
    </lineage>
</organism>
<evidence type="ECO:0000259" key="8">
    <source>
        <dbReference type="PROSITE" id="PS51903"/>
    </source>
</evidence>
<comment type="similarity">
    <text evidence="1">Belongs to the ClpA/ClpB family.</text>
</comment>
<dbReference type="GO" id="GO:0016887">
    <property type="term" value="F:ATP hydrolysis activity"/>
    <property type="evidence" value="ECO:0007669"/>
    <property type="project" value="InterPro"/>
</dbReference>
<dbReference type="Gene3D" id="1.10.1780.10">
    <property type="entry name" value="Clp, N-terminal domain"/>
    <property type="match status" value="1"/>
</dbReference>
<dbReference type="Pfam" id="PF00004">
    <property type="entry name" value="AAA"/>
    <property type="match status" value="1"/>
</dbReference>
<dbReference type="InterPro" id="IPR017729">
    <property type="entry name" value="ATPase_T6SS_ClpV1"/>
</dbReference>
<dbReference type="GO" id="GO:0005524">
    <property type="term" value="F:ATP binding"/>
    <property type="evidence" value="ECO:0007669"/>
    <property type="project" value="UniProtKB-KW"/>
</dbReference>
<evidence type="ECO:0000256" key="7">
    <source>
        <dbReference type="SAM" id="Coils"/>
    </source>
</evidence>
<protein>
    <submittedName>
        <fullName evidence="9">ClpV1 family T6SS ATPase</fullName>
    </submittedName>
</protein>
<dbReference type="Pfam" id="PF10431">
    <property type="entry name" value="ClpB_D2-small"/>
    <property type="match status" value="1"/>
</dbReference>
<evidence type="ECO:0000256" key="6">
    <source>
        <dbReference type="PROSITE-ProRule" id="PRU01251"/>
    </source>
</evidence>
<dbReference type="SUPFAM" id="SSF52540">
    <property type="entry name" value="P-loop containing nucleoside triphosphate hydrolases"/>
    <property type="match status" value="2"/>
</dbReference>
<dbReference type="SMART" id="SM00382">
    <property type="entry name" value="AAA"/>
    <property type="match status" value="2"/>
</dbReference>
<dbReference type="Gene3D" id="3.40.50.300">
    <property type="entry name" value="P-loop containing nucleotide triphosphate hydrolases"/>
    <property type="match status" value="3"/>
</dbReference>
<dbReference type="Gene3D" id="1.10.8.60">
    <property type="match status" value="1"/>
</dbReference>
<dbReference type="PRINTS" id="PR00300">
    <property type="entry name" value="CLPPROTEASEA"/>
</dbReference>
<dbReference type="PANTHER" id="PTHR11638">
    <property type="entry name" value="ATP-DEPENDENT CLP PROTEASE"/>
    <property type="match status" value="1"/>
</dbReference>
<dbReference type="InterPro" id="IPR050130">
    <property type="entry name" value="ClpA_ClpB"/>
</dbReference>
<keyword evidence="3" id="KW-0547">Nucleotide-binding</keyword>
<evidence type="ECO:0000256" key="2">
    <source>
        <dbReference type="ARBA" id="ARBA00022737"/>
    </source>
</evidence>
<keyword evidence="4" id="KW-0067">ATP-binding</keyword>
<dbReference type="InterPro" id="IPR019489">
    <property type="entry name" value="Clp_ATPase_C"/>
</dbReference>
<dbReference type="GO" id="GO:0005737">
    <property type="term" value="C:cytoplasm"/>
    <property type="evidence" value="ECO:0007669"/>
    <property type="project" value="TreeGrafter"/>
</dbReference>
<dbReference type="InterPro" id="IPR018368">
    <property type="entry name" value="ClpA/B_CS1"/>
</dbReference>
<dbReference type="FunFam" id="3.40.50.300:FF:000010">
    <property type="entry name" value="Chaperone clpB 1, putative"/>
    <property type="match status" value="1"/>
</dbReference>
<proteinExistence type="inferred from homology"/>
<dbReference type="CDD" id="cd00009">
    <property type="entry name" value="AAA"/>
    <property type="match status" value="1"/>
</dbReference>
<feature type="coiled-coil region" evidence="7">
    <location>
        <begin position="431"/>
        <end position="482"/>
    </location>
</feature>
<evidence type="ECO:0000256" key="3">
    <source>
        <dbReference type="ARBA" id="ARBA00022741"/>
    </source>
</evidence>
<dbReference type="InterPro" id="IPR003593">
    <property type="entry name" value="AAA+_ATPase"/>
</dbReference>
<keyword evidence="5" id="KW-0143">Chaperone</keyword>
<dbReference type="SMART" id="SM01086">
    <property type="entry name" value="ClpB_D2-small"/>
    <property type="match status" value="1"/>
</dbReference>